<accession>A0A3A8EJJ1</accession>
<gene>
    <name evidence="1" type="ORF">D7V32_09605</name>
</gene>
<dbReference type="AlphaFoldDB" id="A0A3A8EJJ1"/>
<evidence type="ECO:0000313" key="2">
    <source>
        <dbReference type="Proteomes" id="UP000282388"/>
    </source>
</evidence>
<dbReference type="SUPFAM" id="SSF103196">
    <property type="entry name" value="Roadblock/LC7 domain"/>
    <property type="match status" value="1"/>
</dbReference>
<organism evidence="1 2">
    <name type="scientific">Acinetobacter tianfuensis</name>
    <dbReference type="NCBI Taxonomy" id="2419603"/>
    <lineage>
        <taxon>Bacteria</taxon>
        <taxon>Pseudomonadati</taxon>
        <taxon>Pseudomonadota</taxon>
        <taxon>Gammaproteobacteria</taxon>
        <taxon>Moraxellales</taxon>
        <taxon>Moraxellaceae</taxon>
        <taxon>Acinetobacter</taxon>
    </lineage>
</organism>
<dbReference type="Gene3D" id="3.30.450.30">
    <property type="entry name" value="Dynein light chain 2a, cytoplasmic"/>
    <property type="match status" value="1"/>
</dbReference>
<dbReference type="Proteomes" id="UP000282388">
    <property type="component" value="Unassembled WGS sequence"/>
</dbReference>
<sequence>MSLNLLKRTAPSELVAYAESELKQILADVSHVDALMLCSTDGFELAFVYKKNMHHTSKLAAVSSSILAMVQAFLSEINLHGCQSITLDAKNGKAILSTAPHPQYPLIIVTLAGNDVLLGQLLYAIKKASANITAFQNT</sequence>
<dbReference type="RefSeq" id="WP_120402671.1">
    <property type="nucleotide sequence ID" value="NZ_RAXV01000019.1"/>
</dbReference>
<dbReference type="OrthoDB" id="6647245at2"/>
<protein>
    <submittedName>
        <fullName evidence="1">Roadblock/LC7 domain-containing protein</fullName>
    </submittedName>
</protein>
<dbReference type="EMBL" id="RAXV01000019">
    <property type="protein sequence ID" value="RKG30910.1"/>
    <property type="molecule type" value="Genomic_DNA"/>
</dbReference>
<name>A0A3A8EJJ1_9GAMM</name>
<keyword evidence="2" id="KW-1185">Reference proteome</keyword>
<evidence type="ECO:0000313" key="1">
    <source>
        <dbReference type="EMBL" id="RKG30910.1"/>
    </source>
</evidence>
<comment type="caution">
    <text evidence="1">The sequence shown here is derived from an EMBL/GenBank/DDBJ whole genome shotgun (WGS) entry which is preliminary data.</text>
</comment>
<reference evidence="1 2" key="1">
    <citation type="submission" date="2018-09" db="EMBL/GenBank/DDBJ databases">
        <title>The draft genome of Acinetobacter spp. strains.</title>
        <authorList>
            <person name="Qin J."/>
            <person name="Feng Y."/>
            <person name="Zong Z."/>
        </authorList>
    </citation>
    <scope>NUCLEOTIDE SEQUENCE [LARGE SCALE GENOMIC DNA]</scope>
    <source>
        <strain evidence="1 2">WCHAc060012</strain>
    </source>
</reference>
<proteinExistence type="predicted"/>